<sequence>MPYPPPVSKSLLRISYPTTGNVAATARTSLKEDLDRLQVLESNIARLQARSSSLSLERQSLRVVIENYQSILSPINNLPSDVLQEIFYHCLPVAHNVIMSINEPPLLLGRVCKRWRDVAFSTPRLWNSLHIVAVPLTFLTNERKQAILGNISSWLARSGVLPLSISLYHDSQSPTRGRTKNPEVQPYLDVIIPHSRRWKSICFILRDINWLEIFSQFHANDVPELESLHIKDNYYSTSWTYPEEPVSTAEALAREGGILRGSRLRSLDLPSYIAHTLGDGMRWWHLTALHIAYWTFPFEDFARIASQCPNLIECTIRLSYVRISSSVDDGHGFSTPTSPSSLPMITLPALRNLTIHARPNISDDTVVRDLFDHISAPSLIHLTWERSTLAEPWPYLFSSLENDFVQSLAAFLEKLVDPLEELDLWLNPVSQDTLIKILRCVPKLKRLSLEAYTTSHSWGQFDPSPDRQLKDGNLILQQLIPGTTINGIAASQTIGTKTESSSVTSLCPNLEIVYFPRARFSYRLLLEFIHSRTSFHRRNGVTCLRNVTGVFSHTPQHFGHSDEGEEFDIQAEIIALENDTGVQVYLEYPRQLEGPPAPLPSAISYEGITVADSDFLFQPFF</sequence>
<evidence type="ECO:0000256" key="1">
    <source>
        <dbReference type="SAM" id="Coils"/>
    </source>
</evidence>
<dbReference type="OrthoDB" id="3365698at2759"/>
<evidence type="ECO:0000313" key="4">
    <source>
        <dbReference type="Proteomes" id="UP000559027"/>
    </source>
</evidence>
<dbReference type="SUPFAM" id="SSF52047">
    <property type="entry name" value="RNI-like"/>
    <property type="match status" value="1"/>
</dbReference>
<protein>
    <recommendedName>
        <fullName evidence="2">F-box domain-containing protein</fullName>
    </recommendedName>
</protein>
<dbReference type="PANTHER" id="PTHR38926">
    <property type="entry name" value="F-BOX DOMAIN CONTAINING PROTEIN, EXPRESSED"/>
    <property type="match status" value="1"/>
</dbReference>
<dbReference type="InterPro" id="IPR001810">
    <property type="entry name" value="F-box_dom"/>
</dbReference>
<dbReference type="Gene3D" id="3.80.10.10">
    <property type="entry name" value="Ribonuclease Inhibitor"/>
    <property type="match status" value="1"/>
</dbReference>
<dbReference type="SUPFAM" id="SSF81383">
    <property type="entry name" value="F-box domain"/>
    <property type="match status" value="1"/>
</dbReference>
<name>A0A8H5CSK9_9AGAR</name>
<keyword evidence="4" id="KW-1185">Reference proteome</keyword>
<evidence type="ECO:0000313" key="3">
    <source>
        <dbReference type="EMBL" id="KAF5347269.1"/>
    </source>
</evidence>
<accession>A0A8H5CSK9</accession>
<dbReference type="PANTHER" id="PTHR38926:SF72">
    <property type="entry name" value="IM:7136021-RELATED"/>
    <property type="match status" value="1"/>
</dbReference>
<dbReference type="EMBL" id="JAACJO010000026">
    <property type="protein sequence ID" value="KAF5347269.1"/>
    <property type="molecule type" value="Genomic_DNA"/>
</dbReference>
<dbReference type="InterPro" id="IPR036047">
    <property type="entry name" value="F-box-like_dom_sf"/>
</dbReference>
<dbReference type="Pfam" id="PF12937">
    <property type="entry name" value="F-box-like"/>
    <property type="match status" value="1"/>
</dbReference>
<reference evidence="3 4" key="1">
    <citation type="journal article" date="2020" name="ISME J.">
        <title>Uncovering the hidden diversity of litter-decomposition mechanisms in mushroom-forming fungi.</title>
        <authorList>
            <person name="Floudas D."/>
            <person name="Bentzer J."/>
            <person name="Ahren D."/>
            <person name="Johansson T."/>
            <person name="Persson P."/>
            <person name="Tunlid A."/>
        </authorList>
    </citation>
    <scope>NUCLEOTIDE SEQUENCE [LARGE SCALE GENOMIC DNA]</scope>
    <source>
        <strain evidence="3 4">CBS 146.42</strain>
    </source>
</reference>
<dbReference type="InterPro" id="IPR032675">
    <property type="entry name" value="LRR_dom_sf"/>
</dbReference>
<gene>
    <name evidence="3" type="ORF">D9756_009986</name>
</gene>
<keyword evidence="1" id="KW-0175">Coiled coil</keyword>
<feature type="domain" description="F-box" evidence="2">
    <location>
        <begin position="75"/>
        <end position="131"/>
    </location>
</feature>
<feature type="coiled-coil region" evidence="1">
    <location>
        <begin position="30"/>
        <end position="57"/>
    </location>
</feature>
<dbReference type="Gene3D" id="1.20.1280.50">
    <property type="match status" value="1"/>
</dbReference>
<comment type="caution">
    <text evidence="3">The sequence shown here is derived from an EMBL/GenBank/DDBJ whole genome shotgun (WGS) entry which is preliminary data.</text>
</comment>
<evidence type="ECO:0000259" key="2">
    <source>
        <dbReference type="Pfam" id="PF12937"/>
    </source>
</evidence>
<organism evidence="3 4">
    <name type="scientific">Leucocoprinus leucothites</name>
    <dbReference type="NCBI Taxonomy" id="201217"/>
    <lineage>
        <taxon>Eukaryota</taxon>
        <taxon>Fungi</taxon>
        <taxon>Dikarya</taxon>
        <taxon>Basidiomycota</taxon>
        <taxon>Agaricomycotina</taxon>
        <taxon>Agaricomycetes</taxon>
        <taxon>Agaricomycetidae</taxon>
        <taxon>Agaricales</taxon>
        <taxon>Agaricineae</taxon>
        <taxon>Agaricaceae</taxon>
        <taxon>Leucocoprinus</taxon>
    </lineage>
</organism>
<proteinExistence type="predicted"/>
<dbReference type="AlphaFoldDB" id="A0A8H5CSK9"/>
<dbReference type="Proteomes" id="UP000559027">
    <property type="component" value="Unassembled WGS sequence"/>
</dbReference>